<feature type="domain" description="Cytochrome c" evidence="6">
    <location>
        <begin position="73"/>
        <end position="195"/>
    </location>
</feature>
<evidence type="ECO:0000256" key="5">
    <source>
        <dbReference type="SAM" id="SignalP"/>
    </source>
</evidence>
<dbReference type="Proteomes" id="UP000702544">
    <property type="component" value="Unassembled WGS sequence"/>
</dbReference>
<reference evidence="7 8" key="1">
    <citation type="submission" date="2020-01" db="EMBL/GenBank/DDBJ databases">
        <title>Genomes assembled from Gulf of Kutch pelagic sediment metagenomes.</title>
        <authorList>
            <person name="Chandrashekar M."/>
            <person name="Mahajan M.S."/>
            <person name="Dave K.J."/>
            <person name="Vatsa P."/>
            <person name="Nathani N.M."/>
        </authorList>
    </citation>
    <scope>NUCLEOTIDE SEQUENCE [LARGE SCALE GENOMIC DNA]</scope>
    <source>
        <strain evidence="7">KS3-K002</strain>
    </source>
</reference>
<name>A0AAE5CAF7_9BACT</name>
<comment type="caution">
    <text evidence="7">The sequence shown here is derived from an EMBL/GenBank/DDBJ whole genome shotgun (WGS) entry which is preliminary data.</text>
</comment>
<keyword evidence="3 4" id="KW-0408">Iron</keyword>
<dbReference type="AlphaFoldDB" id="A0AAE5CAF7"/>
<dbReference type="PROSITE" id="PS51007">
    <property type="entry name" value="CYTC"/>
    <property type="match status" value="1"/>
</dbReference>
<proteinExistence type="predicted"/>
<dbReference type="PROSITE" id="PS51257">
    <property type="entry name" value="PROKAR_LIPOPROTEIN"/>
    <property type="match status" value="1"/>
</dbReference>
<organism evidence="7 8">
    <name type="scientific">Candidatus Kutchimonas denitrificans</name>
    <dbReference type="NCBI Taxonomy" id="3056748"/>
    <lineage>
        <taxon>Bacteria</taxon>
        <taxon>Pseudomonadati</taxon>
        <taxon>Gemmatimonadota</taxon>
        <taxon>Gemmatimonadia</taxon>
        <taxon>Candidatus Palauibacterales</taxon>
        <taxon>Candidatus Palauibacteraceae</taxon>
        <taxon>Candidatus Kutchimonas</taxon>
    </lineage>
</organism>
<dbReference type="Gene3D" id="1.10.760.10">
    <property type="entry name" value="Cytochrome c-like domain"/>
    <property type="match status" value="1"/>
</dbReference>
<feature type="signal peptide" evidence="5">
    <location>
        <begin position="1"/>
        <end position="19"/>
    </location>
</feature>
<evidence type="ECO:0000313" key="7">
    <source>
        <dbReference type="EMBL" id="NIR76456.1"/>
    </source>
</evidence>
<dbReference type="InterPro" id="IPR036909">
    <property type="entry name" value="Cyt_c-like_dom_sf"/>
</dbReference>
<dbReference type="GO" id="GO:0046872">
    <property type="term" value="F:metal ion binding"/>
    <property type="evidence" value="ECO:0007669"/>
    <property type="project" value="UniProtKB-KW"/>
</dbReference>
<evidence type="ECO:0000256" key="2">
    <source>
        <dbReference type="ARBA" id="ARBA00022723"/>
    </source>
</evidence>
<feature type="chain" id="PRO_5042293300" evidence="5">
    <location>
        <begin position="20"/>
        <end position="201"/>
    </location>
</feature>
<evidence type="ECO:0000313" key="8">
    <source>
        <dbReference type="Proteomes" id="UP000702544"/>
    </source>
</evidence>
<evidence type="ECO:0000256" key="1">
    <source>
        <dbReference type="ARBA" id="ARBA00022617"/>
    </source>
</evidence>
<gene>
    <name evidence="7" type="ORF">GWO12_15340</name>
</gene>
<dbReference type="EMBL" id="JAACAK010000130">
    <property type="protein sequence ID" value="NIR76456.1"/>
    <property type="molecule type" value="Genomic_DNA"/>
</dbReference>
<accession>A0AAE5CAF7</accession>
<dbReference type="InterPro" id="IPR009056">
    <property type="entry name" value="Cyt_c-like_dom"/>
</dbReference>
<keyword evidence="1 4" id="KW-0349">Heme</keyword>
<sequence>MQFFRTSLLLAALAFGAAACETPPQPAEDSPEFTPGAGEVAAGIGHGVSENSRIQIGYALAPVPLDLKGKNPALVGLGSYLVHTHACSDCHTNPPFAAGGNPFLGEPEQTNTENYLAGGTPFGPFTSRNITPEPSTGLPAGFTLEEFIHVMRTGEDLHNQHPQISPLLQVMPWPFFKDLTDRELHAIYEYLRAIPSAEPAG</sequence>
<dbReference type="SUPFAM" id="SSF46626">
    <property type="entry name" value="Cytochrome c"/>
    <property type="match status" value="1"/>
</dbReference>
<evidence type="ECO:0000259" key="6">
    <source>
        <dbReference type="PROSITE" id="PS51007"/>
    </source>
</evidence>
<evidence type="ECO:0000256" key="4">
    <source>
        <dbReference type="PROSITE-ProRule" id="PRU00433"/>
    </source>
</evidence>
<evidence type="ECO:0000256" key="3">
    <source>
        <dbReference type="ARBA" id="ARBA00023004"/>
    </source>
</evidence>
<dbReference type="GO" id="GO:0020037">
    <property type="term" value="F:heme binding"/>
    <property type="evidence" value="ECO:0007669"/>
    <property type="project" value="InterPro"/>
</dbReference>
<dbReference type="GO" id="GO:0009055">
    <property type="term" value="F:electron transfer activity"/>
    <property type="evidence" value="ECO:0007669"/>
    <property type="project" value="InterPro"/>
</dbReference>
<keyword evidence="5" id="KW-0732">Signal</keyword>
<keyword evidence="2 4" id="KW-0479">Metal-binding</keyword>
<protein>
    <submittedName>
        <fullName evidence="7">Cytochrome C</fullName>
    </submittedName>
</protein>